<dbReference type="Gene3D" id="3.90.1150.30">
    <property type="match status" value="1"/>
</dbReference>
<dbReference type="SUPFAM" id="SSF142906">
    <property type="entry name" value="YjbR-like"/>
    <property type="match status" value="1"/>
</dbReference>
<dbReference type="RefSeq" id="WP_086942083.1">
    <property type="nucleotide sequence ID" value="NZ_FONM01000001.1"/>
</dbReference>
<dbReference type="PANTHER" id="PTHR35145:SF1">
    <property type="entry name" value="CYTOPLASMIC PROTEIN"/>
    <property type="match status" value="1"/>
</dbReference>
<name>A0A1W1IDY7_9LACT</name>
<dbReference type="InterPro" id="IPR038056">
    <property type="entry name" value="YjbR-like_sf"/>
</dbReference>
<dbReference type="AlphaFoldDB" id="A0A1W1IDY7"/>
<reference evidence="2" key="1">
    <citation type="submission" date="2016-04" db="EMBL/GenBank/DDBJ databases">
        <authorList>
            <person name="Strepis N."/>
        </authorList>
    </citation>
    <scope>NUCLEOTIDE SEQUENCE [LARGE SCALE GENOMIC DNA]</scope>
</reference>
<organism evidence="1 2">
    <name type="scientific">Trichococcus pasteurii</name>
    <dbReference type="NCBI Taxonomy" id="43064"/>
    <lineage>
        <taxon>Bacteria</taxon>
        <taxon>Bacillati</taxon>
        <taxon>Bacillota</taxon>
        <taxon>Bacilli</taxon>
        <taxon>Lactobacillales</taxon>
        <taxon>Carnobacteriaceae</taxon>
        <taxon>Trichococcus</taxon>
    </lineage>
</organism>
<dbReference type="Pfam" id="PF04237">
    <property type="entry name" value="YjbR"/>
    <property type="match status" value="1"/>
</dbReference>
<dbReference type="InterPro" id="IPR058532">
    <property type="entry name" value="YjbR/MT2646/Rv2570-like"/>
</dbReference>
<dbReference type="InterPro" id="IPR007351">
    <property type="entry name" value="YjbR"/>
</dbReference>
<evidence type="ECO:0000313" key="1">
    <source>
        <dbReference type="EMBL" id="SLM51237.1"/>
    </source>
</evidence>
<dbReference type="PANTHER" id="PTHR35145">
    <property type="entry name" value="CYTOPLASMIC PROTEIN-RELATED"/>
    <property type="match status" value="1"/>
</dbReference>
<keyword evidence="2" id="KW-1185">Reference proteome</keyword>
<evidence type="ECO:0000313" key="2">
    <source>
        <dbReference type="Proteomes" id="UP000195985"/>
    </source>
</evidence>
<protein>
    <submittedName>
        <fullName evidence="1">Uncharacterized protein yjbr</fullName>
    </submittedName>
</protein>
<accession>A0A1W1IDY7</accession>
<sequence length="128" mass="15432">MEITPTVRSRLIAVCQEHAHVIEDYPFGDSEWTVMRHEGNRKTFAYIYERNNEIWLNVKNTPERNEYLRETIPEIMPAYHMNKTHWITLRLVSEELYPIADRIITESYRLTQTKPRKKALARQKEEEL</sequence>
<proteinExistence type="predicted"/>
<dbReference type="STRING" id="43064.SAMN04488086_101100"/>
<dbReference type="EMBL" id="FWEY01000002">
    <property type="protein sequence ID" value="SLM51237.1"/>
    <property type="molecule type" value="Genomic_DNA"/>
</dbReference>
<gene>
    <name evidence="1" type="ORF">TPAS_913</name>
</gene>
<dbReference type="Proteomes" id="UP000195985">
    <property type="component" value="Unassembled WGS sequence"/>
</dbReference>
<dbReference type="OrthoDB" id="9789813at2"/>